<dbReference type="InterPro" id="IPR001584">
    <property type="entry name" value="Integrase_cat-core"/>
</dbReference>
<dbReference type="EMBL" id="AP019697">
    <property type="protein sequence ID" value="BBK26082.1"/>
    <property type="molecule type" value="Genomic_DNA"/>
</dbReference>
<dbReference type="SUPFAM" id="SSF53098">
    <property type="entry name" value="Ribonuclease H-like"/>
    <property type="match status" value="1"/>
</dbReference>
<dbReference type="KEGG" id="dho:Dia5BBH33_20170"/>
<dbReference type="PANTHER" id="PTHR46889:SF7">
    <property type="entry name" value="TRANSPOSASE FOR INSERTION SEQUENCE ELEMENT IS904"/>
    <property type="match status" value="1"/>
</dbReference>
<dbReference type="PROSITE" id="PS50994">
    <property type="entry name" value="INTEGRASE"/>
    <property type="match status" value="1"/>
</dbReference>
<dbReference type="GO" id="GO:0003676">
    <property type="term" value="F:nucleic acid binding"/>
    <property type="evidence" value="ECO:0007669"/>
    <property type="project" value="InterPro"/>
</dbReference>
<protein>
    <recommendedName>
        <fullName evidence="1">Integrase catalytic domain-containing protein</fullName>
    </recommendedName>
</protein>
<dbReference type="InterPro" id="IPR050900">
    <property type="entry name" value="Transposase_IS3/IS150/IS904"/>
</dbReference>
<dbReference type="Proteomes" id="UP000320585">
    <property type="component" value="Chromosome"/>
</dbReference>
<sequence length="139" mass="15963">MDLASKKIIGYAYAKRMTAELAVKAVANACLNVKDTTGIILHSDLGTQYTSQIFEDELVRRNIIHSYSRKGNPYDNACIESFHSILKKEEINHNRYYDFKIAGKAIFEYIESWYNRKRIHGSINYMTPQEYEDAAKAAA</sequence>
<dbReference type="InterPro" id="IPR036397">
    <property type="entry name" value="RNaseH_sf"/>
</dbReference>
<dbReference type="GO" id="GO:0015074">
    <property type="term" value="P:DNA integration"/>
    <property type="evidence" value="ECO:0007669"/>
    <property type="project" value="InterPro"/>
</dbReference>
<proteinExistence type="predicted"/>
<name>A0A8D4UW59_9FIRM</name>
<organism evidence="2 3">
    <name type="scientific">Dialister hominis</name>
    <dbReference type="NCBI Taxonomy" id="2582419"/>
    <lineage>
        <taxon>Bacteria</taxon>
        <taxon>Bacillati</taxon>
        <taxon>Bacillota</taxon>
        <taxon>Negativicutes</taxon>
        <taxon>Veillonellales</taxon>
        <taxon>Veillonellaceae</taxon>
        <taxon>Dialister</taxon>
    </lineage>
</organism>
<evidence type="ECO:0000259" key="1">
    <source>
        <dbReference type="PROSITE" id="PS50994"/>
    </source>
</evidence>
<evidence type="ECO:0000313" key="2">
    <source>
        <dbReference type="EMBL" id="BBK26082.1"/>
    </source>
</evidence>
<dbReference type="Pfam" id="PF13683">
    <property type="entry name" value="rve_3"/>
    <property type="match status" value="1"/>
</dbReference>
<dbReference type="Gene3D" id="3.30.420.10">
    <property type="entry name" value="Ribonuclease H-like superfamily/Ribonuclease H"/>
    <property type="match status" value="1"/>
</dbReference>
<accession>A0A8D4UW59</accession>
<gene>
    <name evidence="2" type="ORF">Dia5BBH33_20170</name>
</gene>
<feature type="domain" description="Integrase catalytic" evidence="1">
    <location>
        <begin position="1"/>
        <end position="136"/>
    </location>
</feature>
<dbReference type="AlphaFoldDB" id="A0A8D4UW59"/>
<keyword evidence="3" id="KW-1185">Reference proteome</keyword>
<dbReference type="PANTHER" id="PTHR46889">
    <property type="entry name" value="TRANSPOSASE INSF FOR INSERTION SEQUENCE IS3B-RELATED"/>
    <property type="match status" value="1"/>
</dbReference>
<evidence type="ECO:0000313" key="3">
    <source>
        <dbReference type="Proteomes" id="UP000320585"/>
    </source>
</evidence>
<reference evidence="3" key="1">
    <citation type="submission" date="2019-05" db="EMBL/GenBank/DDBJ databases">
        <title>Complete genome sequencing of Dialister sp. strain 5BBH33.</title>
        <authorList>
            <person name="Sakamoto M."/>
            <person name="Murakami T."/>
            <person name="Mori H."/>
        </authorList>
    </citation>
    <scope>NUCLEOTIDE SEQUENCE [LARGE SCALE GENOMIC DNA]</scope>
    <source>
        <strain evidence="3">5BBH33</strain>
    </source>
</reference>
<dbReference type="InterPro" id="IPR012337">
    <property type="entry name" value="RNaseH-like_sf"/>
</dbReference>